<dbReference type="OrthoDB" id="2430314at2759"/>
<evidence type="ECO:0000256" key="1">
    <source>
        <dbReference type="SAM" id="Phobius"/>
    </source>
</evidence>
<evidence type="ECO:0000313" key="3">
    <source>
        <dbReference type="Proteomes" id="UP000821853"/>
    </source>
</evidence>
<name>A0A9J6G8T9_HAELO</name>
<keyword evidence="1" id="KW-1133">Transmembrane helix</keyword>
<accession>A0A9J6G8T9</accession>
<protein>
    <submittedName>
        <fullName evidence="2">Uncharacterized protein</fullName>
    </submittedName>
</protein>
<keyword evidence="1" id="KW-0472">Membrane</keyword>
<sequence>MAVVAAARRHRLRALLLALSLGRQRVFRDRLHPFELYDDEGLRRRFWFAVDGLYFITEAIRPDIERRTRRTQALPAVLQTMLALQFFATGNFLIMQAT</sequence>
<dbReference type="VEuPathDB" id="VectorBase:HLOH_044662"/>
<keyword evidence="3" id="KW-1185">Reference proteome</keyword>
<feature type="transmembrane region" description="Helical" evidence="1">
    <location>
        <begin position="73"/>
        <end position="94"/>
    </location>
</feature>
<dbReference type="Proteomes" id="UP000821853">
    <property type="component" value="Chromosome 3"/>
</dbReference>
<dbReference type="EMBL" id="JABSTR010000005">
    <property type="protein sequence ID" value="KAH9371866.1"/>
    <property type="molecule type" value="Genomic_DNA"/>
</dbReference>
<proteinExistence type="predicted"/>
<comment type="caution">
    <text evidence="2">The sequence shown here is derived from an EMBL/GenBank/DDBJ whole genome shotgun (WGS) entry which is preliminary data.</text>
</comment>
<keyword evidence="1" id="KW-0812">Transmembrane</keyword>
<dbReference type="OMA" id="RRFWFAV"/>
<dbReference type="AlphaFoldDB" id="A0A9J6G8T9"/>
<evidence type="ECO:0000313" key="2">
    <source>
        <dbReference type="EMBL" id="KAH9371866.1"/>
    </source>
</evidence>
<organism evidence="2 3">
    <name type="scientific">Haemaphysalis longicornis</name>
    <name type="common">Bush tick</name>
    <dbReference type="NCBI Taxonomy" id="44386"/>
    <lineage>
        <taxon>Eukaryota</taxon>
        <taxon>Metazoa</taxon>
        <taxon>Ecdysozoa</taxon>
        <taxon>Arthropoda</taxon>
        <taxon>Chelicerata</taxon>
        <taxon>Arachnida</taxon>
        <taxon>Acari</taxon>
        <taxon>Parasitiformes</taxon>
        <taxon>Ixodida</taxon>
        <taxon>Ixodoidea</taxon>
        <taxon>Ixodidae</taxon>
        <taxon>Haemaphysalinae</taxon>
        <taxon>Haemaphysalis</taxon>
    </lineage>
</organism>
<gene>
    <name evidence="2" type="ORF">HPB48_005897</name>
</gene>
<reference evidence="2 3" key="1">
    <citation type="journal article" date="2020" name="Cell">
        <title>Large-Scale Comparative Analyses of Tick Genomes Elucidate Their Genetic Diversity and Vector Capacities.</title>
        <authorList>
            <consortium name="Tick Genome and Microbiome Consortium (TIGMIC)"/>
            <person name="Jia N."/>
            <person name="Wang J."/>
            <person name="Shi W."/>
            <person name="Du L."/>
            <person name="Sun Y."/>
            <person name="Zhan W."/>
            <person name="Jiang J.F."/>
            <person name="Wang Q."/>
            <person name="Zhang B."/>
            <person name="Ji P."/>
            <person name="Bell-Sakyi L."/>
            <person name="Cui X.M."/>
            <person name="Yuan T.T."/>
            <person name="Jiang B.G."/>
            <person name="Yang W.F."/>
            <person name="Lam T.T."/>
            <person name="Chang Q.C."/>
            <person name="Ding S.J."/>
            <person name="Wang X.J."/>
            <person name="Zhu J.G."/>
            <person name="Ruan X.D."/>
            <person name="Zhao L."/>
            <person name="Wei J.T."/>
            <person name="Ye R.Z."/>
            <person name="Que T.C."/>
            <person name="Du C.H."/>
            <person name="Zhou Y.H."/>
            <person name="Cheng J.X."/>
            <person name="Dai P.F."/>
            <person name="Guo W.B."/>
            <person name="Han X.H."/>
            <person name="Huang E.J."/>
            <person name="Li L.F."/>
            <person name="Wei W."/>
            <person name="Gao Y.C."/>
            <person name="Liu J.Z."/>
            <person name="Shao H.Z."/>
            <person name="Wang X."/>
            <person name="Wang C.C."/>
            <person name="Yang T.C."/>
            <person name="Huo Q.B."/>
            <person name="Li W."/>
            <person name="Chen H.Y."/>
            <person name="Chen S.E."/>
            <person name="Zhou L.G."/>
            <person name="Ni X.B."/>
            <person name="Tian J.H."/>
            <person name="Sheng Y."/>
            <person name="Liu T."/>
            <person name="Pan Y.S."/>
            <person name="Xia L.Y."/>
            <person name="Li J."/>
            <person name="Zhao F."/>
            <person name="Cao W.C."/>
        </authorList>
    </citation>
    <scope>NUCLEOTIDE SEQUENCE [LARGE SCALE GENOMIC DNA]</scope>
    <source>
        <strain evidence="2">HaeL-2018</strain>
    </source>
</reference>